<proteinExistence type="predicted"/>
<dbReference type="EMBL" id="CP043044">
    <property type="protein sequence ID" value="QEH97805.1"/>
    <property type="molecule type" value="Genomic_DNA"/>
</dbReference>
<dbReference type="AlphaFoldDB" id="A0AAP9JJB5"/>
<sequence>MNEPRKAAKIDFGSVVDVDTPRRPKIDKRITSAAIADAAQVGFTGRSDKVHIDGRTLRRSGRSAQLNIKLRPETKSRFLEQAQSFPNTEDFVCHLLSLFQKNQ</sequence>
<protein>
    <submittedName>
        <fullName evidence="1">Uncharacterized protein</fullName>
    </submittedName>
</protein>
<keyword evidence="1" id="KW-0614">Plasmid</keyword>
<organism evidence="1 2">
    <name type="scientific">Gluconobacter thailandicus</name>
    <dbReference type="NCBI Taxonomy" id="257438"/>
    <lineage>
        <taxon>Bacteria</taxon>
        <taxon>Pseudomonadati</taxon>
        <taxon>Pseudomonadota</taxon>
        <taxon>Alphaproteobacteria</taxon>
        <taxon>Acetobacterales</taxon>
        <taxon>Acetobacteraceae</taxon>
        <taxon>Gluconobacter</taxon>
    </lineage>
</organism>
<dbReference type="RefSeq" id="WP_148621296.1">
    <property type="nucleotide sequence ID" value="NZ_CP043044.1"/>
</dbReference>
<gene>
    <name evidence="1" type="ORF">FXF46_16040</name>
</gene>
<accession>A0AAP9JJB5</accession>
<reference evidence="1 2" key="1">
    <citation type="submission" date="2019-08" db="EMBL/GenBank/DDBJ databases">
        <title>Gluconobacter frateurii HD924 genome.</title>
        <authorList>
            <person name="Liu Y."/>
            <person name="Zhang P."/>
        </authorList>
    </citation>
    <scope>NUCLEOTIDE SEQUENCE [LARGE SCALE GENOMIC DNA]</scope>
    <source>
        <strain evidence="1 2">HD924</strain>
        <plasmid evidence="1 2">unnamed1</plasmid>
    </source>
</reference>
<dbReference type="Proteomes" id="UP000323560">
    <property type="component" value="Plasmid unnamed1"/>
</dbReference>
<evidence type="ECO:0000313" key="1">
    <source>
        <dbReference type="EMBL" id="QEH97805.1"/>
    </source>
</evidence>
<evidence type="ECO:0000313" key="2">
    <source>
        <dbReference type="Proteomes" id="UP000323560"/>
    </source>
</evidence>
<dbReference type="KEGG" id="gti:FXF46_16040"/>
<name>A0AAP9JJB5_GLUTH</name>
<geneLocation type="plasmid" evidence="1 2">
    <name>unnamed1</name>
</geneLocation>